<dbReference type="EC" id="2.8.2.-" evidence="9"/>
<comment type="subcellular location">
    <subcellularLocation>
        <location evidence="1 9">Golgi apparatus membrane</location>
        <topology evidence="1 9">Single-pass type II membrane protein</topology>
    </subcellularLocation>
</comment>
<dbReference type="SUPFAM" id="SSF52540">
    <property type="entry name" value="P-loop containing nucleoside triphosphate hydrolases"/>
    <property type="match status" value="1"/>
</dbReference>
<feature type="compositionally biased region" description="Polar residues" evidence="10">
    <location>
        <begin position="103"/>
        <end position="118"/>
    </location>
</feature>
<dbReference type="EMBL" id="CP111028">
    <property type="protein sequence ID" value="WAR31790.1"/>
    <property type="molecule type" value="Genomic_DNA"/>
</dbReference>
<keyword evidence="9" id="KW-0735">Signal-anchor</keyword>
<evidence type="ECO:0000256" key="1">
    <source>
        <dbReference type="ARBA" id="ARBA00004323"/>
    </source>
</evidence>
<name>A0ABY7GBL9_MYAAR</name>
<evidence type="ECO:0000256" key="2">
    <source>
        <dbReference type="ARBA" id="ARBA00006339"/>
    </source>
</evidence>
<evidence type="ECO:0000256" key="7">
    <source>
        <dbReference type="ARBA" id="ARBA00023136"/>
    </source>
</evidence>
<gene>
    <name evidence="11" type="ORF">MAR_034332</name>
</gene>
<keyword evidence="5" id="KW-1133">Transmembrane helix</keyword>
<sequence>MLLKTSFRPSFATFGLVLVVALMALYVISGKQRSLFFASEKAIKHDVLGSNGKSGFPSTQQVNVKTTFSLTEREGTSRNDSLAKADNEEVSTKDSKEGYAKANRNQPQSRRLSGSEPVTETRKLENELVAVKENGLSHVDVNSPTTEWSSSTQLSSSKTTSSHYSVYKSVTNNSDKDESGEVTAQVELVDNVMDGYKIEHNKRIEHINSVCNNYDITKNDAYKGTFEGTFMQSRIYNFTVCKVAKVGSTFLVQMLSILERGIDHGAFLLSIKRSHVHSSTNYFRSSREKARTQKTILISRDPYSRLYSAFIDKLYLPIMFGINYRILKVPYNKPNFNGHCPGTISFKQFLEHTVKEAFKGRNFDHHWAPISAYCHPCEVKPFLLMKQESFVKDVEFVLDTLNVTKEKRNFISKTLHNNRIEITIPGYVETIYGYARNEYVVNCLGWKGVAQRVWTSFQIQGYISQDIDFPSEKFEHSDRFLDHKYLSMVILDYIKTRPLSSEERKQQRQMYLCKAYEDVPKSIIVGLQEIFKYDFLVYNYTNVPPCW</sequence>
<keyword evidence="6 9" id="KW-0333">Golgi apparatus</keyword>
<evidence type="ECO:0000256" key="10">
    <source>
        <dbReference type="SAM" id="MobiDB-lite"/>
    </source>
</evidence>
<evidence type="ECO:0000313" key="12">
    <source>
        <dbReference type="Proteomes" id="UP001164746"/>
    </source>
</evidence>
<dbReference type="PANTHER" id="PTHR12137:SF54">
    <property type="entry name" value="CARBOHYDRATE SULFOTRANSFERASE"/>
    <property type="match status" value="1"/>
</dbReference>
<evidence type="ECO:0000256" key="3">
    <source>
        <dbReference type="ARBA" id="ARBA00022679"/>
    </source>
</evidence>
<keyword evidence="12" id="KW-1185">Reference proteome</keyword>
<dbReference type="InterPro" id="IPR027417">
    <property type="entry name" value="P-loop_NTPase"/>
</dbReference>
<evidence type="ECO:0000256" key="8">
    <source>
        <dbReference type="ARBA" id="ARBA00023180"/>
    </source>
</evidence>
<comment type="similarity">
    <text evidence="2 9">Belongs to the sulfotransferase 2 family.</text>
</comment>
<feature type="compositionally biased region" description="Low complexity" evidence="10">
    <location>
        <begin position="145"/>
        <end position="163"/>
    </location>
</feature>
<feature type="region of interest" description="Disordered" evidence="10">
    <location>
        <begin position="135"/>
        <end position="163"/>
    </location>
</feature>
<accession>A0ABY7GBL9</accession>
<dbReference type="Proteomes" id="UP001164746">
    <property type="component" value="Chromosome 17"/>
</dbReference>
<evidence type="ECO:0000256" key="6">
    <source>
        <dbReference type="ARBA" id="ARBA00023034"/>
    </source>
</evidence>
<evidence type="ECO:0000256" key="9">
    <source>
        <dbReference type="RuleBase" id="RU364020"/>
    </source>
</evidence>
<keyword evidence="4" id="KW-0812">Transmembrane</keyword>
<feature type="compositionally biased region" description="Basic and acidic residues" evidence="10">
    <location>
        <begin position="71"/>
        <end position="99"/>
    </location>
</feature>
<organism evidence="11 12">
    <name type="scientific">Mya arenaria</name>
    <name type="common">Soft-shell clam</name>
    <dbReference type="NCBI Taxonomy" id="6604"/>
    <lineage>
        <taxon>Eukaryota</taxon>
        <taxon>Metazoa</taxon>
        <taxon>Spiralia</taxon>
        <taxon>Lophotrochozoa</taxon>
        <taxon>Mollusca</taxon>
        <taxon>Bivalvia</taxon>
        <taxon>Autobranchia</taxon>
        <taxon>Heteroconchia</taxon>
        <taxon>Euheterodonta</taxon>
        <taxon>Imparidentia</taxon>
        <taxon>Neoheterodontei</taxon>
        <taxon>Myida</taxon>
        <taxon>Myoidea</taxon>
        <taxon>Myidae</taxon>
        <taxon>Mya</taxon>
    </lineage>
</organism>
<dbReference type="InterPro" id="IPR018011">
    <property type="entry name" value="Carb_sulfotrans_8-10"/>
</dbReference>
<keyword evidence="3 9" id="KW-0808">Transferase</keyword>
<dbReference type="Pfam" id="PF03567">
    <property type="entry name" value="Sulfotransfer_2"/>
    <property type="match status" value="1"/>
</dbReference>
<dbReference type="InterPro" id="IPR005331">
    <property type="entry name" value="Sulfotransferase"/>
</dbReference>
<proteinExistence type="inferred from homology"/>
<keyword evidence="9" id="KW-0119">Carbohydrate metabolism</keyword>
<keyword evidence="8 9" id="KW-0325">Glycoprotein</keyword>
<keyword evidence="7" id="KW-0472">Membrane</keyword>
<feature type="region of interest" description="Disordered" evidence="10">
    <location>
        <begin position="71"/>
        <end position="121"/>
    </location>
</feature>
<evidence type="ECO:0000256" key="4">
    <source>
        <dbReference type="ARBA" id="ARBA00022692"/>
    </source>
</evidence>
<protein>
    <recommendedName>
        <fullName evidence="9">Carbohydrate sulfotransferase</fullName>
        <ecNumber evidence="9">2.8.2.-</ecNumber>
    </recommendedName>
</protein>
<reference evidence="11" key="1">
    <citation type="submission" date="2022-11" db="EMBL/GenBank/DDBJ databases">
        <title>Centuries of genome instability and evolution in soft-shell clam transmissible cancer (bioRxiv).</title>
        <authorList>
            <person name="Hart S.F.M."/>
            <person name="Yonemitsu M.A."/>
            <person name="Giersch R.M."/>
            <person name="Beal B.F."/>
            <person name="Arriagada G."/>
            <person name="Davis B.W."/>
            <person name="Ostrander E.A."/>
            <person name="Goff S.P."/>
            <person name="Metzger M.J."/>
        </authorList>
    </citation>
    <scope>NUCLEOTIDE SEQUENCE</scope>
    <source>
        <strain evidence="11">MELC-2E11</strain>
        <tissue evidence="11">Siphon/mantle</tissue>
    </source>
</reference>
<evidence type="ECO:0000256" key="5">
    <source>
        <dbReference type="ARBA" id="ARBA00022989"/>
    </source>
</evidence>
<evidence type="ECO:0000313" key="11">
    <source>
        <dbReference type="EMBL" id="WAR31790.1"/>
    </source>
</evidence>
<dbReference type="PANTHER" id="PTHR12137">
    <property type="entry name" value="CARBOHYDRATE SULFOTRANSFERASE"/>
    <property type="match status" value="1"/>
</dbReference>